<dbReference type="Pfam" id="PF01812">
    <property type="entry name" value="5-FTHF_cyc-lig"/>
    <property type="match status" value="1"/>
</dbReference>
<evidence type="ECO:0000256" key="2">
    <source>
        <dbReference type="ARBA" id="ARBA00022741"/>
    </source>
</evidence>
<dbReference type="PIRSF" id="PIRSF006806">
    <property type="entry name" value="FTHF_cligase"/>
    <property type="match status" value="1"/>
</dbReference>
<comment type="similarity">
    <text evidence="1 4">Belongs to the 5-formyltetrahydrofolate cyclo-ligase family.</text>
</comment>
<keyword evidence="5" id="KW-0436">Ligase</keyword>
<dbReference type="EMBL" id="CP150637">
    <property type="protein sequence ID" value="WZW87761.1"/>
    <property type="molecule type" value="Genomic_DNA"/>
</dbReference>
<evidence type="ECO:0000256" key="3">
    <source>
        <dbReference type="ARBA" id="ARBA00022840"/>
    </source>
</evidence>
<evidence type="ECO:0000256" key="1">
    <source>
        <dbReference type="ARBA" id="ARBA00010638"/>
    </source>
</evidence>
<keyword evidence="3 4" id="KW-0067">ATP-binding</keyword>
<protein>
    <recommendedName>
        <fullName evidence="4">5-formyltetrahydrofolate cyclo-ligase</fullName>
        <ecNumber evidence="4">6.3.3.2</ecNumber>
    </recommendedName>
</protein>
<evidence type="ECO:0000256" key="4">
    <source>
        <dbReference type="RuleBase" id="RU361279"/>
    </source>
</evidence>
<name>A0ABZ3C3N6_9GAMM</name>
<dbReference type="PANTHER" id="PTHR23407">
    <property type="entry name" value="ATPASE INHIBITOR/5-FORMYLTETRAHYDROFOLATE CYCLO-LIGASE"/>
    <property type="match status" value="1"/>
</dbReference>
<dbReference type="EC" id="6.3.3.2" evidence="4"/>
<dbReference type="NCBIfam" id="TIGR02727">
    <property type="entry name" value="MTHFS_bact"/>
    <property type="match status" value="1"/>
</dbReference>
<organism evidence="5 6">
    <name type="scientific">Ignatzschineria larvae DSM 13226</name>
    <dbReference type="NCBI Taxonomy" id="1111732"/>
    <lineage>
        <taxon>Bacteria</taxon>
        <taxon>Pseudomonadati</taxon>
        <taxon>Pseudomonadota</taxon>
        <taxon>Gammaproteobacteria</taxon>
        <taxon>Cardiobacteriales</taxon>
        <taxon>Ignatzschineriaceae</taxon>
        <taxon>Ignatzschineria</taxon>
    </lineage>
</organism>
<comment type="catalytic activity">
    <reaction evidence="4">
        <text>(6S)-5-formyl-5,6,7,8-tetrahydrofolate + ATP = (6R)-5,10-methenyltetrahydrofolate + ADP + phosphate</text>
        <dbReference type="Rhea" id="RHEA:10488"/>
        <dbReference type="ChEBI" id="CHEBI:30616"/>
        <dbReference type="ChEBI" id="CHEBI:43474"/>
        <dbReference type="ChEBI" id="CHEBI:57455"/>
        <dbReference type="ChEBI" id="CHEBI:57457"/>
        <dbReference type="ChEBI" id="CHEBI:456216"/>
        <dbReference type="EC" id="6.3.3.2"/>
    </reaction>
</comment>
<keyword evidence="4" id="KW-0479">Metal-binding</keyword>
<dbReference type="GO" id="GO:0030272">
    <property type="term" value="F:5-formyltetrahydrofolate cyclo-ligase activity"/>
    <property type="evidence" value="ECO:0007669"/>
    <property type="project" value="UniProtKB-EC"/>
</dbReference>
<evidence type="ECO:0000313" key="6">
    <source>
        <dbReference type="Proteomes" id="UP001449178"/>
    </source>
</evidence>
<dbReference type="InterPro" id="IPR037171">
    <property type="entry name" value="NagB/RpiA_transferase-like"/>
</dbReference>
<accession>A0ABZ3C3N6</accession>
<sequence length="198" mass="22811">MTNTLINNHKKSLRTHYKRLRQGLSEEMQNQYSALICAKVLKMLPEKPINIHLFLPMQGAGEVNLQLLLATLWARGDRLYIPRIHGKSLEHIHFTKDTDLVLNRWQIPEPALHHPPASIDEISHIDWVLTPLLVCDEAGYRVGYGGGFYDQFFQEFPQVVKIGVGFFTPIATISDRYQGDIPLDHYIMPGKKLTFEHR</sequence>
<dbReference type="PANTHER" id="PTHR23407:SF1">
    <property type="entry name" value="5-FORMYLTETRAHYDROFOLATE CYCLO-LIGASE"/>
    <property type="match status" value="1"/>
</dbReference>
<evidence type="ECO:0000313" key="5">
    <source>
        <dbReference type="EMBL" id="WZW87761.1"/>
    </source>
</evidence>
<proteinExistence type="inferred from homology"/>
<dbReference type="InterPro" id="IPR002698">
    <property type="entry name" value="FTHF_cligase"/>
</dbReference>
<dbReference type="SUPFAM" id="SSF100950">
    <property type="entry name" value="NagB/RpiA/CoA transferase-like"/>
    <property type="match status" value="1"/>
</dbReference>
<reference evidence="5 6" key="1">
    <citation type="submission" date="2024-03" db="EMBL/GenBank/DDBJ databases">
        <title>Complete Genome Sequence and Annotation of Ignatzschineria larvae DSM 13226.</title>
        <authorList>
            <person name="Cantrell E."/>
            <person name="Burcham Z.M."/>
        </authorList>
    </citation>
    <scope>NUCLEOTIDE SEQUENCE [LARGE SCALE GENOMIC DNA]</scope>
    <source>
        <strain evidence="5 6">DSM 13226</strain>
    </source>
</reference>
<dbReference type="Proteomes" id="UP001449178">
    <property type="component" value="Chromosome"/>
</dbReference>
<dbReference type="RefSeq" id="WP_084331482.1">
    <property type="nucleotide sequence ID" value="NZ_AZOD01000016.1"/>
</dbReference>
<dbReference type="InterPro" id="IPR024185">
    <property type="entry name" value="FTHF_cligase-like_sf"/>
</dbReference>
<keyword evidence="6" id="KW-1185">Reference proteome</keyword>
<dbReference type="Gene3D" id="3.40.50.10420">
    <property type="entry name" value="NagB/RpiA/CoA transferase-like"/>
    <property type="match status" value="1"/>
</dbReference>
<keyword evidence="2 4" id="KW-0547">Nucleotide-binding</keyword>
<comment type="cofactor">
    <cofactor evidence="4">
        <name>Mg(2+)</name>
        <dbReference type="ChEBI" id="CHEBI:18420"/>
    </cofactor>
</comment>
<gene>
    <name evidence="5" type="ORF">WMO13_10420</name>
</gene>
<keyword evidence="4" id="KW-0460">Magnesium</keyword>